<dbReference type="PROSITE" id="PS00455">
    <property type="entry name" value="AMP_BINDING"/>
    <property type="match status" value="1"/>
</dbReference>
<dbReference type="Pfam" id="PF00501">
    <property type="entry name" value="AMP-binding"/>
    <property type="match status" value="1"/>
</dbReference>
<dbReference type="GO" id="GO:0003824">
    <property type="term" value="F:catalytic activity"/>
    <property type="evidence" value="ECO:0007669"/>
    <property type="project" value="InterPro"/>
</dbReference>
<feature type="non-terminal residue" evidence="6">
    <location>
        <position position="1"/>
    </location>
</feature>
<evidence type="ECO:0000256" key="3">
    <source>
        <dbReference type="ARBA" id="ARBA00022450"/>
    </source>
</evidence>
<accession>A0AA40T464</accession>
<comment type="cofactor">
    <cofactor evidence="1">
        <name>pantetheine 4'-phosphate</name>
        <dbReference type="ChEBI" id="CHEBI:47942"/>
    </cofactor>
</comment>
<dbReference type="Gene3D" id="3.40.50.1820">
    <property type="entry name" value="alpha/beta hydrolase"/>
    <property type="match status" value="1"/>
</dbReference>
<dbReference type="GO" id="GO:0031177">
    <property type="term" value="F:phosphopantetheine binding"/>
    <property type="evidence" value="ECO:0007669"/>
    <property type="project" value="InterPro"/>
</dbReference>
<dbReference type="InterPro" id="IPR010071">
    <property type="entry name" value="AA_adenyl_dom"/>
</dbReference>
<dbReference type="GO" id="GO:0043041">
    <property type="term" value="P:amino acid activation for nonribosomal peptide biosynthetic process"/>
    <property type="evidence" value="ECO:0007669"/>
    <property type="project" value="TreeGrafter"/>
</dbReference>
<dbReference type="InterPro" id="IPR045851">
    <property type="entry name" value="AMP-bd_C_sf"/>
</dbReference>
<dbReference type="PANTHER" id="PTHR45527">
    <property type="entry name" value="NONRIBOSOMAL PEPTIDE SYNTHETASE"/>
    <property type="match status" value="1"/>
</dbReference>
<dbReference type="Gene3D" id="1.10.1200.10">
    <property type="entry name" value="ACP-like"/>
    <property type="match status" value="1"/>
</dbReference>
<proteinExistence type="inferred from homology"/>
<dbReference type="SMART" id="SM00823">
    <property type="entry name" value="PKS_PP"/>
    <property type="match status" value="1"/>
</dbReference>
<dbReference type="InterPro" id="IPR029058">
    <property type="entry name" value="AB_hydrolase_fold"/>
</dbReference>
<evidence type="ECO:0000256" key="4">
    <source>
        <dbReference type="ARBA" id="ARBA00022553"/>
    </source>
</evidence>
<dbReference type="Gene3D" id="3.30.559.10">
    <property type="entry name" value="Chloramphenicol acetyltransferase-like domain"/>
    <property type="match status" value="1"/>
</dbReference>
<dbReference type="Pfam" id="PF00550">
    <property type="entry name" value="PP-binding"/>
    <property type="match status" value="1"/>
</dbReference>
<dbReference type="InterPro" id="IPR020806">
    <property type="entry name" value="PKS_PP-bd"/>
</dbReference>
<dbReference type="Gene3D" id="3.40.50.980">
    <property type="match status" value="2"/>
</dbReference>
<dbReference type="Gene3D" id="3.30.559.30">
    <property type="entry name" value="Nonribosomal peptide synthetase, condensation domain"/>
    <property type="match status" value="1"/>
</dbReference>
<comment type="similarity">
    <text evidence="2">Belongs to the ATP-dependent AMP-binding enzyme family.</text>
</comment>
<evidence type="ECO:0000256" key="1">
    <source>
        <dbReference type="ARBA" id="ARBA00001957"/>
    </source>
</evidence>
<dbReference type="Pfam" id="PF13193">
    <property type="entry name" value="AMP-binding_C"/>
    <property type="match status" value="1"/>
</dbReference>
<dbReference type="InterPro" id="IPR025110">
    <property type="entry name" value="AMP-bd_C"/>
</dbReference>
<dbReference type="FunFam" id="3.30.300.30:FF:000010">
    <property type="entry name" value="Enterobactin synthetase component F"/>
    <property type="match status" value="1"/>
</dbReference>
<dbReference type="NCBIfam" id="TIGR01733">
    <property type="entry name" value="AA-adenyl-dom"/>
    <property type="match status" value="1"/>
</dbReference>
<protein>
    <submittedName>
        <fullName evidence="6">Amino acid adenylation domain-containing protein</fullName>
    </submittedName>
</protein>
<dbReference type="CDD" id="cd17651">
    <property type="entry name" value="A_NRPS_VisG_like"/>
    <property type="match status" value="1"/>
</dbReference>
<dbReference type="FunFam" id="3.40.50.980:FF:000001">
    <property type="entry name" value="Non-ribosomal peptide synthetase"/>
    <property type="match status" value="1"/>
</dbReference>
<dbReference type="GO" id="GO:0005737">
    <property type="term" value="C:cytoplasm"/>
    <property type="evidence" value="ECO:0007669"/>
    <property type="project" value="TreeGrafter"/>
</dbReference>
<keyword evidence="4" id="KW-0597">Phosphoprotein</keyword>
<dbReference type="GO" id="GO:0008610">
    <property type="term" value="P:lipid biosynthetic process"/>
    <property type="evidence" value="ECO:0007669"/>
    <property type="project" value="UniProtKB-ARBA"/>
</dbReference>
<sequence>GFFVNTLVLRSRFEDNPSFESLLAQVRETTLKAYEHQDVPFEQVVEALQPQRSLAYSALFQVMFILQNAPMAEVKLPGVTLTQLNQQSTIAKFDLTVSVIETDQGLVGSWEYNTDLFDGSTIEQMAKHFQNLLLAIVENPSQTVGELPLLTQAERHQLLSEWNDTATEYSHKCIHQLFEQQAEKTPDAVAVVFDREQLTYQQLNQTANQLAHHLQTLGVGPEVLVGICVERSIEMMVGLLGILKAGGVCVPLDPNYPQERLSYMLADSSVGVLLSQQSLLESLPTHTAQVVCLDTHWQLIAAESDINPQSQVQPENLLYVIYTSGSTGLPKGVALCHRTLTNLIEWHSATMAKGVGVLQFASLSFDASFHEIFAAWCSGGTLFLIPENSRLDLDKLVHFLAQNPIQKATLPVVLWQQLAEAYADQPQLFANLTEAIATGEQLQISQQMSNLFSCLDQCKFYNQYGPSETHVVLSYVFTQSPQKWPICPPMGKPIANTQIYILDEHLQPVPVGVCGELYIGGDSLARGYLNRPELTQEKFIPNPFNNSKSERLYKTGDLARYSRDGNIEFLGRIDHQVKIRGFRIELGEIETLLNTHPHIQQAVVIATENIYTSKRLIAYVVAKDKSLTISQLRQYLRQQLPEYMLPSAFVTLDSLPLTPNGKLDRKALLALDAEITRENKYVAPRTLIEIQLTQIWSQVLNITSVGVRDNFFELGGHSLLAVRLMSRIQQQFQKNLPLAILFQSPTIEQMAVVLSSDSSEKLWSPLVPIQPKGSLPSFFCVPGSGGNALYFYDLAQYLGEDQPFYGLQAQGFDGETKPLGSIEEIASQYINAIQTVQPVGPYFLGGHSFGARVAFEMAAQLRCIGQSVAYVAILDTSPASELEVSYSDWDNAKWMYAIAGIAEELFGENLQISHEALSSLTPEEQINYFKQQLEIVGILPPQADIKLVRGLLQVFQTQVQIDYVPHNTYPVPITLFLAQEGNSQQENCDRLLQDPTWGWSQFADGEVEVHFVPGTHISMLSKPHVKVLAQKLQKSLEQAHNIYQLEKSNAQTTQN</sequence>
<dbReference type="FunFam" id="1.10.1200.10:FF:000005">
    <property type="entry name" value="Nonribosomal peptide synthetase 1"/>
    <property type="match status" value="1"/>
</dbReference>
<keyword evidence="3" id="KW-0596">Phosphopantetheine</keyword>
<comment type="caution">
    <text evidence="6">The sequence shown here is derived from an EMBL/GenBank/DDBJ whole genome shotgun (WGS) entry which is preliminary data.</text>
</comment>
<dbReference type="InterPro" id="IPR009081">
    <property type="entry name" value="PP-bd_ACP"/>
</dbReference>
<dbReference type="EMBL" id="VJXY01000060">
    <property type="protein sequence ID" value="MBD6620287.1"/>
    <property type="molecule type" value="Genomic_DNA"/>
</dbReference>
<gene>
    <name evidence="6" type="ORF">FNW02_32020</name>
</gene>
<dbReference type="Gene3D" id="2.30.38.10">
    <property type="entry name" value="Luciferase, Domain 3"/>
    <property type="match status" value="1"/>
</dbReference>
<dbReference type="InterPro" id="IPR020845">
    <property type="entry name" value="AMP-binding_CS"/>
</dbReference>
<dbReference type="InterPro" id="IPR001242">
    <property type="entry name" value="Condensation_dom"/>
</dbReference>
<evidence type="ECO:0000259" key="5">
    <source>
        <dbReference type="PROSITE" id="PS50075"/>
    </source>
</evidence>
<dbReference type="FunFam" id="3.40.50.12780:FF:000012">
    <property type="entry name" value="Non-ribosomal peptide synthetase"/>
    <property type="match status" value="1"/>
</dbReference>
<dbReference type="SUPFAM" id="SSF47336">
    <property type="entry name" value="ACP-like"/>
    <property type="match status" value="1"/>
</dbReference>
<dbReference type="SUPFAM" id="SSF52777">
    <property type="entry name" value="CoA-dependent acyltransferases"/>
    <property type="match status" value="1"/>
</dbReference>
<reference evidence="6" key="1">
    <citation type="submission" date="2019-07" db="EMBL/GenBank/DDBJ databases">
        <title>Toxilogical consequences of a new and cryptic species of cyanobacteria (Komarekiella delphini-convector) recovered from the epidermis of a bottlenose dolphin and 1500 ft. in the air.</title>
        <authorList>
            <person name="Brown A.O."/>
            <person name="Dvorak P."/>
            <person name="Villanueva C.D."/>
            <person name="Foss A.J."/>
            <person name="Garvey A.D."/>
            <person name="Gibson Q.A."/>
            <person name="Johansen J.R."/>
            <person name="Casamatta D.A."/>
        </authorList>
    </citation>
    <scope>NUCLEOTIDE SEQUENCE</scope>
    <source>
        <strain evidence="6">SJRDD-AB1</strain>
    </source>
</reference>
<feature type="domain" description="Carrier" evidence="5">
    <location>
        <begin position="683"/>
        <end position="758"/>
    </location>
</feature>
<dbReference type="GO" id="GO:0044550">
    <property type="term" value="P:secondary metabolite biosynthetic process"/>
    <property type="evidence" value="ECO:0007669"/>
    <property type="project" value="UniProtKB-ARBA"/>
</dbReference>
<keyword evidence="7" id="KW-1185">Reference proteome</keyword>
<dbReference type="SUPFAM" id="SSF56801">
    <property type="entry name" value="Acetyl-CoA synthetase-like"/>
    <property type="match status" value="1"/>
</dbReference>
<dbReference type="InterPro" id="IPR001031">
    <property type="entry name" value="Thioesterase"/>
</dbReference>
<dbReference type="Gene3D" id="3.30.300.30">
    <property type="match status" value="1"/>
</dbReference>
<dbReference type="InterPro" id="IPR036736">
    <property type="entry name" value="ACP-like_sf"/>
</dbReference>
<dbReference type="InterPro" id="IPR000873">
    <property type="entry name" value="AMP-dep_synth/lig_dom"/>
</dbReference>
<dbReference type="Pfam" id="PF00975">
    <property type="entry name" value="Thioesterase"/>
    <property type="match status" value="1"/>
</dbReference>
<dbReference type="InterPro" id="IPR023213">
    <property type="entry name" value="CAT-like_dom_sf"/>
</dbReference>
<dbReference type="RefSeq" id="WP_191761499.1">
    <property type="nucleotide sequence ID" value="NZ_VJXY01000060.1"/>
</dbReference>
<organism evidence="6 7">
    <name type="scientific">Komarekiella delphini-convector SJRDD-AB1</name>
    <dbReference type="NCBI Taxonomy" id="2593771"/>
    <lineage>
        <taxon>Bacteria</taxon>
        <taxon>Bacillati</taxon>
        <taxon>Cyanobacteriota</taxon>
        <taxon>Cyanophyceae</taxon>
        <taxon>Nostocales</taxon>
        <taxon>Nostocaceae</taxon>
        <taxon>Komarekiella</taxon>
        <taxon>Komarekiella delphini-convector</taxon>
    </lineage>
</organism>
<dbReference type="AlphaFoldDB" id="A0AA40T464"/>
<dbReference type="Pfam" id="PF00668">
    <property type="entry name" value="Condensation"/>
    <property type="match status" value="1"/>
</dbReference>
<dbReference type="PROSITE" id="PS50075">
    <property type="entry name" value="CARRIER"/>
    <property type="match status" value="1"/>
</dbReference>
<dbReference type="Proteomes" id="UP001165986">
    <property type="component" value="Unassembled WGS sequence"/>
</dbReference>
<evidence type="ECO:0000313" key="6">
    <source>
        <dbReference type="EMBL" id="MBD6620287.1"/>
    </source>
</evidence>
<name>A0AA40T464_9NOST</name>
<dbReference type="SUPFAM" id="SSF53474">
    <property type="entry name" value="alpha/beta-Hydrolases"/>
    <property type="match status" value="1"/>
</dbReference>
<dbReference type="PANTHER" id="PTHR45527:SF1">
    <property type="entry name" value="FATTY ACID SYNTHASE"/>
    <property type="match status" value="1"/>
</dbReference>
<dbReference type="FunFam" id="2.30.38.10:FF:000001">
    <property type="entry name" value="Non-ribosomal peptide synthetase PvdI"/>
    <property type="match status" value="1"/>
</dbReference>
<evidence type="ECO:0000313" key="7">
    <source>
        <dbReference type="Proteomes" id="UP001165986"/>
    </source>
</evidence>
<evidence type="ECO:0000256" key="2">
    <source>
        <dbReference type="ARBA" id="ARBA00006432"/>
    </source>
</evidence>